<dbReference type="KEGG" id="sgn:SGRA_3042"/>
<dbReference type="OrthoDB" id="1121837at2"/>
<organism evidence="1 2">
    <name type="scientific">Saprospira grandis (strain Lewin)</name>
    <dbReference type="NCBI Taxonomy" id="984262"/>
    <lineage>
        <taxon>Bacteria</taxon>
        <taxon>Pseudomonadati</taxon>
        <taxon>Bacteroidota</taxon>
        <taxon>Saprospiria</taxon>
        <taxon>Saprospirales</taxon>
        <taxon>Saprospiraceae</taxon>
        <taxon>Saprospira</taxon>
    </lineage>
</organism>
<dbReference type="STRING" id="984262.SGRA_3042"/>
<dbReference type="RefSeq" id="WP_015693370.1">
    <property type="nucleotide sequence ID" value="NC_016940.1"/>
</dbReference>
<sequence length="100" mass="11900">MFILNITHKVDADILQEWKNWMQEEHIPAIMDTQLFTDFKFTKVLFPRDEEGASFAIQLHCPELRLLQRFQAKFSNDFQAQMAQKYGTKCLSFRTVLELQ</sequence>
<dbReference type="EMBL" id="CP002831">
    <property type="protein sequence ID" value="AFC25770.1"/>
    <property type="molecule type" value="Genomic_DNA"/>
</dbReference>
<accession>H6KZJ4</accession>
<gene>
    <name evidence="1" type="ordered locus">SGRA_3042</name>
</gene>
<dbReference type="Pfam" id="PF14114">
    <property type="entry name" value="DUF4286"/>
    <property type="match status" value="1"/>
</dbReference>
<dbReference type="InterPro" id="IPR025563">
    <property type="entry name" value="DUF4286"/>
</dbReference>
<name>H6KZJ4_SAPGL</name>
<reference evidence="1 2" key="1">
    <citation type="journal article" date="2012" name="Stand. Genomic Sci.">
        <title>Complete genome sequencing and analysis of Saprospira grandis str. Lewin, a predatory marine bacterium.</title>
        <authorList>
            <person name="Saw J.H."/>
            <person name="Yuryev A."/>
            <person name="Kanbe M."/>
            <person name="Hou S."/>
            <person name="Young A.G."/>
            <person name="Aizawa S."/>
            <person name="Alam M."/>
        </authorList>
    </citation>
    <scope>NUCLEOTIDE SEQUENCE [LARGE SCALE GENOMIC DNA]</scope>
    <source>
        <strain evidence="1 2">Lewin</strain>
    </source>
</reference>
<dbReference type="AlphaFoldDB" id="H6KZJ4"/>
<evidence type="ECO:0000313" key="2">
    <source>
        <dbReference type="Proteomes" id="UP000007519"/>
    </source>
</evidence>
<protein>
    <recommendedName>
        <fullName evidence="3">DUF4286 domain-containing protein</fullName>
    </recommendedName>
</protein>
<evidence type="ECO:0008006" key="3">
    <source>
        <dbReference type="Google" id="ProtNLM"/>
    </source>
</evidence>
<proteinExistence type="predicted"/>
<dbReference type="Proteomes" id="UP000007519">
    <property type="component" value="Chromosome"/>
</dbReference>
<evidence type="ECO:0000313" key="1">
    <source>
        <dbReference type="EMBL" id="AFC25770.1"/>
    </source>
</evidence>
<keyword evidence="2" id="KW-1185">Reference proteome</keyword>
<dbReference type="HOGENOM" id="CLU_146735_3_0_10"/>